<organism evidence="1 2">
    <name type="scientific">Paraburkholderia terricola</name>
    <dbReference type="NCBI Taxonomy" id="169427"/>
    <lineage>
        <taxon>Bacteria</taxon>
        <taxon>Pseudomonadati</taxon>
        <taxon>Pseudomonadota</taxon>
        <taxon>Betaproteobacteria</taxon>
        <taxon>Burkholderiales</taxon>
        <taxon>Burkholderiaceae</taxon>
        <taxon>Paraburkholderia</taxon>
    </lineage>
</organism>
<dbReference type="InterPro" id="IPR005358">
    <property type="entry name" value="Puta_zinc/iron-chelating_dom"/>
</dbReference>
<name>A0A1M6JI08_9BURK</name>
<evidence type="ECO:0008006" key="3">
    <source>
        <dbReference type="Google" id="ProtNLM"/>
    </source>
</evidence>
<dbReference type="Pfam" id="PF03692">
    <property type="entry name" value="CxxCxxCC"/>
    <property type="match status" value="1"/>
</dbReference>
<protein>
    <recommendedName>
        <fullName evidence="3">Zinc-or iron-chelating domain-containing protein</fullName>
    </recommendedName>
</protein>
<dbReference type="Proteomes" id="UP000184395">
    <property type="component" value="Unassembled WGS sequence"/>
</dbReference>
<evidence type="ECO:0000313" key="1">
    <source>
        <dbReference type="EMBL" id="SHJ46275.1"/>
    </source>
</evidence>
<reference evidence="1 2" key="1">
    <citation type="submission" date="2016-11" db="EMBL/GenBank/DDBJ databases">
        <authorList>
            <person name="Jaros S."/>
            <person name="Januszkiewicz K."/>
            <person name="Wedrychowicz H."/>
        </authorList>
    </citation>
    <scope>NUCLEOTIDE SEQUENCE [LARGE SCALE GENOMIC DNA]</scope>
    <source>
        <strain evidence="1 2">LMG 20594</strain>
    </source>
</reference>
<dbReference type="InterPro" id="IPR052572">
    <property type="entry name" value="UPF0153_domain"/>
</dbReference>
<evidence type="ECO:0000313" key="2">
    <source>
        <dbReference type="Proteomes" id="UP000184395"/>
    </source>
</evidence>
<dbReference type="AlphaFoldDB" id="A0A1M6JI08"/>
<gene>
    <name evidence="1" type="ORF">SAMN05192548_1002128</name>
</gene>
<proteinExistence type="predicted"/>
<accession>A0A1M6JI08</accession>
<sequence length="178" mass="19099">MAENPATGKPAALGSREAFTQAFPFRLERIGEADAIRAQLCKSPHGMRWHNAVLLMHCVLSSVRKNAVKDVPNTVAKRDSPFHVAGHACRPDCGACCIAPSISSPIPGMPNGKPAGVRCVQLGDDLRCAIFGQPERPACCSGLQPQTEMCGANRDEALAWLTRLETQTQPQAQASARR</sequence>
<dbReference type="PANTHER" id="PTHR36931">
    <property type="entry name" value="UPF0153 PROTEIN YEIW"/>
    <property type="match status" value="1"/>
</dbReference>
<dbReference type="EMBL" id="FRAB01000002">
    <property type="protein sequence ID" value="SHJ46275.1"/>
    <property type="molecule type" value="Genomic_DNA"/>
</dbReference>
<dbReference type="STRING" id="169427.SAMN05192548_1002128"/>
<dbReference type="PANTHER" id="PTHR36931:SF1">
    <property type="entry name" value="UPF0153 PROTEIN YEIW"/>
    <property type="match status" value="1"/>
</dbReference>